<keyword evidence="1" id="KW-1133">Transmembrane helix</keyword>
<dbReference type="EMBL" id="SMAS01000014">
    <property type="protein sequence ID" value="TCT28888.1"/>
    <property type="molecule type" value="Genomic_DNA"/>
</dbReference>
<protein>
    <submittedName>
        <fullName evidence="2">Uncharacterized protein</fullName>
    </submittedName>
</protein>
<sequence>MFDILNGENGDINMDINWIYLFFELLIAIFIVGPLIHYMAQRKVTKKNIYNGERYSKLEIFKSIERNGEVIYYLGNEKNQIEVTKEYYEAAIKSYRDSMRNNQSN</sequence>
<organism evidence="2 3">
    <name type="scientific">Providencia alcalifaciens</name>
    <dbReference type="NCBI Taxonomy" id="126385"/>
    <lineage>
        <taxon>Bacteria</taxon>
        <taxon>Pseudomonadati</taxon>
        <taxon>Pseudomonadota</taxon>
        <taxon>Gammaproteobacteria</taxon>
        <taxon>Enterobacterales</taxon>
        <taxon>Morganellaceae</taxon>
        <taxon>Providencia</taxon>
    </lineage>
</organism>
<evidence type="ECO:0000256" key="1">
    <source>
        <dbReference type="SAM" id="Phobius"/>
    </source>
</evidence>
<evidence type="ECO:0000313" key="2">
    <source>
        <dbReference type="EMBL" id="TCT28888.1"/>
    </source>
</evidence>
<reference evidence="2 3" key="1">
    <citation type="submission" date="2019-03" db="EMBL/GenBank/DDBJ databases">
        <title>Genomic analyses of the natural microbiome of Caenorhabditis elegans.</title>
        <authorList>
            <person name="Samuel B."/>
        </authorList>
    </citation>
    <scope>NUCLEOTIDE SEQUENCE [LARGE SCALE GENOMIC DNA]</scope>
    <source>
        <strain evidence="2 3">JUb102</strain>
    </source>
</reference>
<gene>
    <name evidence="2" type="ORF">EC835_11419</name>
</gene>
<feature type="transmembrane region" description="Helical" evidence="1">
    <location>
        <begin position="18"/>
        <end position="40"/>
    </location>
</feature>
<accession>A0A4R3NF05</accession>
<dbReference type="AlphaFoldDB" id="A0A4R3NF05"/>
<dbReference type="Proteomes" id="UP000295055">
    <property type="component" value="Unassembled WGS sequence"/>
</dbReference>
<evidence type="ECO:0000313" key="3">
    <source>
        <dbReference type="Proteomes" id="UP000295055"/>
    </source>
</evidence>
<dbReference type="OrthoDB" id="9953344at2"/>
<dbReference type="RefSeq" id="WP_132497240.1">
    <property type="nucleotide sequence ID" value="NZ_SMAS01000014.1"/>
</dbReference>
<keyword evidence="1" id="KW-0472">Membrane</keyword>
<proteinExistence type="predicted"/>
<comment type="caution">
    <text evidence="2">The sequence shown here is derived from an EMBL/GenBank/DDBJ whole genome shotgun (WGS) entry which is preliminary data.</text>
</comment>
<keyword evidence="1" id="KW-0812">Transmembrane</keyword>
<name>A0A4R3NF05_9GAMM</name>